<dbReference type="PANTHER" id="PTHR43820:SF4">
    <property type="entry name" value="HIGH-AFFINITY BRANCHED-CHAIN AMINO ACID TRANSPORT ATP-BINDING PROTEIN LIVF"/>
    <property type="match status" value="1"/>
</dbReference>
<dbReference type="InterPro" id="IPR027417">
    <property type="entry name" value="P-loop_NTPase"/>
</dbReference>
<reference evidence="8 10" key="2">
    <citation type="journal article" date="2019" name="Microb. Pathog.">
        <title>Comparison of VITEK 2, MALDI-TOF MS, 16S rRNA gene sequencing, and whole-genome sequencing for identification of Roseomonas mucosa.</title>
        <authorList>
            <person name="Rudolph W.W."/>
            <person name="Gunzer F."/>
            <person name="Trauth M."/>
            <person name="Bunk B."/>
            <person name="Bigge R."/>
            <person name="Schrottner P."/>
        </authorList>
    </citation>
    <scope>NUCLEOTIDE SEQUENCE [LARGE SCALE GENOMIC DNA]</scope>
    <source>
        <strain evidence="8 10">DSM 103800</strain>
    </source>
</reference>
<dbReference type="EMBL" id="CP015583">
    <property type="protein sequence ID" value="APT58356.1"/>
    <property type="molecule type" value="Genomic_DNA"/>
</dbReference>
<evidence type="ECO:0000313" key="7">
    <source>
        <dbReference type="EMBL" id="APT58356.1"/>
    </source>
</evidence>
<dbReference type="GO" id="GO:0016887">
    <property type="term" value="F:ATP hydrolysis activity"/>
    <property type="evidence" value="ECO:0007669"/>
    <property type="project" value="InterPro"/>
</dbReference>
<evidence type="ECO:0000256" key="4">
    <source>
        <dbReference type="ARBA" id="ARBA00022840"/>
    </source>
</evidence>
<dbReference type="InterPro" id="IPR003593">
    <property type="entry name" value="AAA+_ATPase"/>
</dbReference>
<sequence length="240" mass="25693">MSAMLEVEGACIGYGPIRAVSEAGIRVETGEVVAIVGANGAGKTTLLQAIAGLLPLQSGTIRFDGRDITTLPPHRRVGAGIALSPEGRRVFPDQSVRDNLELGAWSRDLSPARMAEAVEEQFALFPRLRERQSQMAVTLSGGEQQMLAIARALMSQPRLLLLDEPSLGLAPLVIREIFGIIRDLRRRGMTVLLVEQMANLALGVADRAYVLETGRVTLSGTGAALLRHPQVRAAYLGAGH</sequence>
<name>A0A1L7AHS4_9PROT</name>
<dbReference type="PANTHER" id="PTHR43820">
    <property type="entry name" value="HIGH-AFFINITY BRANCHED-CHAIN AMINO ACID TRANSPORT ATP-BINDING PROTEIN LIVF"/>
    <property type="match status" value="1"/>
</dbReference>
<dbReference type="eggNOG" id="COG0410">
    <property type="taxonomic scope" value="Bacteria"/>
</dbReference>
<evidence type="ECO:0000259" key="6">
    <source>
        <dbReference type="PROSITE" id="PS50893"/>
    </source>
</evidence>
<organism evidence="7 9">
    <name type="scientific">Roseomonas gilardii</name>
    <dbReference type="NCBI Taxonomy" id="257708"/>
    <lineage>
        <taxon>Bacteria</taxon>
        <taxon>Pseudomonadati</taxon>
        <taxon>Pseudomonadota</taxon>
        <taxon>Alphaproteobacteria</taxon>
        <taxon>Acetobacterales</taxon>
        <taxon>Roseomonadaceae</taxon>
        <taxon>Roseomonas</taxon>
    </lineage>
</organism>
<dbReference type="KEGG" id="rgi:RGI145_15800"/>
<keyword evidence="4 7" id="KW-0067">ATP-binding</keyword>
<keyword evidence="3" id="KW-0547">Nucleotide-binding</keyword>
<dbReference type="InterPro" id="IPR017871">
    <property type="entry name" value="ABC_transporter-like_CS"/>
</dbReference>
<dbReference type="GO" id="GO:0015807">
    <property type="term" value="P:L-amino acid transport"/>
    <property type="evidence" value="ECO:0007669"/>
    <property type="project" value="TreeGrafter"/>
</dbReference>
<evidence type="ECO:0000256" key="5">
    <source>
        <dbReference type="ARBA" id="ARBA00022970"/>
    </source>
</evidence>
<proteinExistence type="inferred from homology"/>
<gene>
    <name evidence="7" type="ORF">RGI145_15800</name>
    <name evidence="8" type="ORF">RQ831_06925</name>
</gene>
<dbReference type="SMART" id="SM00382">
    <property type="entry name" value="AAA"/>
    <property type="match status" value="1"/>
</dbReference>
<dbReference type="EMBL" id="JAVVDO010000008">
    <property type="protein sequence ID" value="MDT8330780.1"/>
    <property type="molecule type" value="Genomic_DNA"/>
</dbReference>
<evidence type="ECO:0000256" key="2">
    <source>
        <dbReference type="ARBA" id="ARBA00022448"/>
    </source>
</evidence>
<protein>
    <submittedName>
        <fullName evidence="7">ABC transporter ATP-binding protein</fullName>
    </submittedName>
</protein>
<accession>A0A1L7AHS4</accession>
<evidence type="ECO:0000313" key="9">
    <source>
        <dbReference type="Proteomes" id="UP000185494"/>
    </source>
</evidence>
<keyword evidence="5" id="KW-0029">Amino-acid transport</keyword>
<evidence type="ECO:0000313" key="8">
    <source>
        <dbReference type="EMBL" id="MDT8330780.1"/>
    </source>
</evidence>
<feature type="domain" description="ABC transporter" evidence="6">
    <location>
        <begin position="5"/>
        <end position="238"/>
    </location>
</feature>
<reference evidence="8" key="3">
    <citation type="submission" date="2023-09" db="EMBL/GenBank/DDBJ databases">
        <authorList>
            <person name="Schober I."/>
            <person name="Bunk B."/>
        </authorList>
    </citation>
    <scope>NUCLEOTIDE SEQUENCE</scope>
    <source>
        <strain evidence="8">DSM 103800</strain>
    </source>
</reference>
<keyword evidence="10" id="KW-1185">Reference proteome</keyword>
<dbReference type="SUPFAM" id="SSF52540">
    <property type="entry name" value="P-loop containing nucleoside triphosphate hydrolases"/>
    <property type="match status" value="1"/>
</dbReference>
<dbReference type="PROSITE" id="PS50893">
    <property type="entry name" value="ABC_TRANSPORTER_2"/>
    <property type="match status" value="1"/>
</dbReference>
<dbReference type="RefSeq" id="WP_075799123.1">
    <property type="nucleotide sequence ID" value="NZ_JAVVDO010000008.1"/>
</dbReference>
<dbReference type="GO" id="GO:0005524">
    <property type="term" value="F:ATP binding"/>
    <property type="evidence" value="ECO:0007669"/>
    <property type="project" value="UniProtKB-KW"/>
</dbReference>
<dbReference type="Proteomes" id="UP000185494">
    <property type="component" value="Chromosome 1"/>
</dbReference>
<comment type="similarity">
    <text evidence="1">Belongs to the ABC transporter superfamily.</text>
</comment>
<dbReference type="PROSITE" id="PS00211">
    <property type="entry name" value="ABC_TRANSPORTER_1"/>
    <property type="match status" value="1"/>
</dbReference>
<dbReference type="InterPro" id="IPR003439">
    <property type="entry name" value="ABC_transporter-like_ATP-bd"/>
</dbReference>
<dbReference type="Pfam" id="PF00005">
    <property type="entry name" value="ABC_tran"/>
    <property type="match status" value="1"/>
</dbReference>
<evidence type="ECO:0000313" key="10">
    <source>
        <dbReference type="Proteomes" id="UP001258945"/>
    </source>
</evidence>
<dbReference type="Proteomes" id="UP001258945">
    <property type="component" value="Unassembled WGS sequence"/>
</dbReference>
<dbReference type="Gene3D" id="3.40.50.300">
    <property type="entry name" value="P-loop containing nucleotide triphosphate hydrolases"/>
    <property type="match status" value="1"/>
</dbReference>
<evidence type="ECO:0000256" key="1">
    <source>
        <dbReference type="ARBA" id="ARBA00005417"/>
    </source>
</evidence>
<dbReference type="CDD" id="cd03224">
    <property type="entry name" value="ABC_TM1139_LivF_branched"/>
    <property type="match status" value="1"/>
</dbReference>
<keyword evidence="2" id="KW-0813">Transport</keyword>
<dbReference type="InterPro" id="IPR052156">
    <property type="entry name" value="BCAA_Transport_ATP-bd_LivF"/>
</dbReference>
<reference evidence="7 9" key="1">
    <citation type="submission" date="2016-05" db="EMBL/GenBank/DDBJ databases">
        <title>Complete Genome and Methylome Analysis of Psychrotrophic Bacterial Isolates from Antarctic Lake Untersee.</title>
        <authorList>
            <person name="Fomenkov A."/>
            <person name="Akimov V.N."/>
            <person name="Vasilyeva L.V."/>
            <person name="Andersen D."/>
            <person name="Vincze T."/>
            <person name="Roberts R.J."/>
        </authorList>
    </citation>
    <scope>NUCLEOTIDE SEQUENCE [LARGE SCALE GENOMIC DNA]</scope>
    <source>
        <strain evidence="7 9">U14-5</strain>
    </source>
</reference>
<dbReference type="AlphaFoldDB" id="A0A1L7AHS4"/>
<evidence type="ECO:0000256" key="3">
    <source>
        <dbReference type="ARBA" id="ARBA00022741"/>
    </source>
</evidence>
<dbReference type="GO" id="GO:0015658">
    <property type="term" value="F:branched-chain amino acid transmembrane transporter activity"/>
    <property type="evidence" value="ECO:0007669"/>
    <property type="project" value="TreeGrafter"/>
</dbReference>
<dbReference type="STRING" id="257708.RGI145_15800"/>